<proteinExistence type="predicted"/>
<dbReference type="GO" id="GO:0003677">
    <property type="term" value="F:DNA binding"/>
    <property type="evidence" value="ECO:0007669"/>
    <property type="project" value="UniProtKB-KW"/>
</dbReference>
<dbReference type="InterPro" id="IPR000551">
    <property type="entry name" value="MerR-type_HTH_dom"/>
</dbReference>
<dbReference type="PRINTS" id="PR00040">
    <property type="entry name" value="HTHMERR"/>
</dbReference>
<sequence>MNIGEIARLSGLPAKTIRYYEEIDLVQPQRDANGYRRFRQSDLHRLSFLGRARSLGFTIEDCRTLMQLYADKGRASADVKSLAEEHLCKIEQKLTELAEMRATLSHLIDACAGDDRPDCPILADLAAAAGEAPATAAPPARSAVGG</sequence>
<evidence type="ECO:0000256" key="5">
    <source>
        <dbReference type="ARBA" id="ARBA00023163"/>
    </source>
</evidence>
<comment type="subcellular location">
    <subcellularLocation>
        <location evidence="1">Cytoplasm</location>
    </subcellularLocation>
</comment>
<keyword evidence="4" id="KW-0238">DNA-binding</keyword>
<dbReference type="STRING" id="1267768.BV394_04155"/>
<dbReference type="GO" id="GO:0005737">
    <property type="term" value="C:cytoplasm"/>
    <property type="evidence" value="ECO:0007669"/>
    <property type="project" value="UniProtKB-SubCell"/>
</dbReference>
<dbReference type="InterPro" id="IPR011789">
    <property type="entry name" value="CueR"/>
</dbReference>
<dbReference type="InterPro" id="IPR009061">
    <property type="entry name" value="DNA-bd_dom_put_sf"/>
</dbReference>
<dbReference type="RefSeq" id="WP_076979043.1">
    <property type="nucleotide sequence ID" value="NZ_CP019124.1"/>
</dbReference>
<gene>
    <name evidence="6" type="ORF">BV394_04155</name>
</gene>
<keyword evidence="5" id="KW-0804">Transcription</keyword>
<dbReference type="Pfam" id="PF00376">
    <property type="entry name" value="MerR"/>
    <property type="match status" value="1"/>
</dbReference>
<dbReference type="GO" id="GO:0003700">
    <property type="term" value="F:DNA-binding transcription factor activity"/>
    <property type="evidence" value="ECO:0007669"/>
    <property type="project" value="InterPro"/>
</dbReference>
<keyword evidence="2" id="KW-0963">Cytoplasm</keyword>
<evidence type="ECO:0000256" key="4">
    <source>
        <dbReference type="ARBA" id="ARBA00023125"/>
    </source>
</evidence>
<reference evidence="6" key="1">
    <citation type="submission" date="2017-01" db="EMBL/GenBank/DDBJ databases">
        <title>Genomic analysis of Xuhuaishuia manganoxidans DY6-4.</title>
        <authorList>
            <person name="Wang X."/>
        </authorList>
    </citation>
    <scope>NUCLEOTIDE SEQUENCE [LARGE SCALE GENOMIC DNA]</scope>
    <source>
        <strain evidence="6">DY6-4</strain>
    </source>
</reference>
<dbReference type="InterPro" id="IPR047057">
    <property type="entry name" value="MerR_fam"/>
</dbReference>
<accession>A0A1U7DG90</accession>
<dbReference type="SUPFAM" id="SSF46955">
    <property type="entry name" value="Putative DNA-binding domain"/>
    <property type="match status" value="1"/>
</dbReference>
<organism evidence="6 7">
    <name type="scientific">Brevirhabdus pacifica</name>
    <dbReference type="NCBI Taxonomy" id="1267768"/>
    <lineage>
        <taxon>Bacteria</taxon>
        <taxon>Pseudomonadati</taxon>
        <taxon>Pseudomonadota</taxon>
        <taxon>Alphaproteobacteria</taxon>
        <taxon>Rhodobacterales</taxon>
        <taxon>Paracoccaceae</taxon>
        <taxon>Brevirhabdus</taxon>
    </lineage>
</organism>
<dbReference type="Proteomes" id="UP000187266">
    <property type="component" value="Chromosome"/>
</dbReference>
<dbReference type="AlphaFoldDB" id="A0A1U7DG90"/>
<protein>
    <submittedName>
        <fullName evidence="6">Cu(I)-responsive transcriptional regulator</fullName>
    </submittedName>
</protein>
<dbReference type="PANTHER" id="PTHR30204">
    <property type="entry name" value="REDOX-CYCLING DRUG-SENSING TRANSCRIPTIONAL ACTIVATOR SOXR"/>
    <property type="match status" value="1"/>
</dbReference>
<evidence type="ECO:0000313" key="6">
    <source>
        <dbReference type="EMBL" id="APX89020.1"/>
    </source>
</evidence>
<dbReference type="Gene3D" id="1.10.1660.10">
    <property type="match status" value="1"/>
</dbReference>
<dbReference type="InterPro" id="IPR015358">
    <property type="entry name" value="Tscrpt_reg_MerR_DNA-bd"/>
</dbReference>
<dbReference type="Pfam" id="PF09278">
    <property type="entry name" value="MerR-DNA-bind"/>
    <property type="match status" value="1"/>
</dbReference>
<evidence type="ECO:0000256" key="1">
    <source>
        <dbReference type="ARBA" id="ARBA00004496"/>
    </source>
</evidence>
<dbReference type="EMBL" id="CP019124">
    <property type="protein sequence ID" value="APX89020.1"/>
    <property type="molecule type" value="Genomic_DNA"/>
</dbReference>
<name>A0A1U7DG90_9RHOB</name>
<evidence type="ECO:0000313" key="7">
    <source>
        <dbReference type="Proteomes" id="UP000187266"/>
    </source>
</evidence>
<dbReference type="PROSITE" id="PS50937">
    <property type="entry name" value="HTH_MERR_2"/>
    <property type="match status" value="1"/>
</dbReference>
<dbReference type="SMART" id="SM00422">
    <property type="entry name" value="HTH_MERR"/>
    <property type="match status" value="1"/>
</dbReference>
<accession>A0A2M9DFP0</accession>
<evidence type="ECO:0000256" key="2">
    <source>
        <dbReference type="ARBA" id="ARBA00022490"/>
    </source>
</evidence>
<dbReference type="OrthoDB" id="9802944at2"/>
<keyword evidence="3" id="KW-0805">Transcription regulation</keyword>
<dbReference type="PANTHER" id="PTHR30204:SF94">
    <property type="entry name" value="HEAVY METAL-DEPENDENT TRANSCRIPTIONAL REGULATOR HI_0293-RELATED"/>
    <property type="match status" value="1"/>
</dbReference>
<dbReference type="NCBIfam" id="TIGR02044">
    <property type="entry name" value="CueR"/>
    <property type="match status" value="1"/>
</dbReference>
<keyword evidence="7" id="KW-1185">Reference proteome</keyword>
<dbReference type="GO" id="GO:0005507">
    <property type="term" value="F:copper ion binding"/>
    <property type="evidence" value="ECO:0007669"/>
    <property type="project" value="InterPro"/>
</dbReference>
<dbReference type="GO" id="GO:0045893">
    <property type="term" value="P:positive regulation of DNA-templated transcription"/>
    <property type="evidence" value="ECO:0007669"/>
    <property type="project" value="InterPro"/>
</dbReference>
<evidence type="ECO:0000256" key="3">
    <source>
        <dbReference type="ARBA" id="ARBA00023015"/>
    </source>
</evidence>